<proteinExistence type="predicted"/>
<keyword evidence="3" id="KW-1185">Reference proteome</keyword>
<dbReference type="Proteomes" id="UP000499080">
    <property type="component" value="Unassembled WGS sequence"/>
</dbReference>
<dbReference type="EMBL" id="BGPR01081148">
    <property type="protein sequence ID" value="GBL81775.1"/>
    <property type="molecule type" value="Genomic_DNA"/>
</dbReference>
<dbReference type="OrthoDB" id="2161974at2759"/>
<evidence type="ECO:0000256" key="1">
    <source>
        <dbReference type="SAM" id="MobiDB-lite"/>
    </source>
</evidence>
<evidence type="ECO:0000313" key="3">
    <source>
        <dbReference type="Proteomes" id="UP000499080"/>
    </source>
</evidence>
<organism evidence="2 3">
    <name type="scientific">Araneus ventricosus</name>
    <name type="common">Orbweaver spider</name>
    <name type="synonym">Epeira ventricosa</name>
    <dbReference type="NCBI Taxonomy" id="182803"/>
    <lineage>
        <taxon>Eukaryota</taxon>
        <taxon>Metazoa</taxon>
        <taxon>Ecdysozoa</taxon>
        <taxon>Arthropoda</taxon>
        <taxon>Chelicerata</taxon>
        <taxon>Arachnida</taxon>
        <taxon>Araneae</taxon>
        <taxon>Araneomorphae</taxon>
        <taxon>Entelegynae</taxon>
        <taxon>Araneoidea</taxon>
        <taxon>Araneidae</taxon>
        <taxon>Araneus</taxon>
    </lineage>
</organism>
<feature type="region of interest" description="Disordered" evidence="1">
    <location>
        <begin position="1"/>
        <end position="44"/>
    </location>
</feature>
<comment type="caution">
    <text evidence="2">The sequence shown here is derived from an EMBL/GenBank/DDBJ whole genome shotgun (WGS) entry which is preliminary data.</text>
</comment>
<gene>
    <name evidence="2" type="ORF">AVEN_518_1</name>
</gene>
<name>A0A4Y2ARF2_ARAVE</name>
<feature type="non-terminal residue" evidence="2">
    <location>
        <position position="1"/>
    </location>
</feature>
<feature type="compositionally biased region" description="Low complexity" evidence="1">
    <location>
        <begin position="21"/>
        <end position="37"/>
    </location>
</feature>
<accession>A0A4Y2ARF2</accession>
<protein>
    <submittedName>
        <fullName evidence="2">Uncharacterized protein</fullName>
    </submittedName>
</protein>
<reference evidence="2 3" key="1">
    <citation type="journal article" date="2019" name="Sci. Rep.">
        <title>Orb-weaving spider Araneus ventricosus genome elucidates the spidroin gene catalogue.</title>
        <authorList>
            <person name="Kono N."/>
            <person name="Nakamura H."/>
            <person name="Ohtoshi R."/>
            <person name="Moran D.A.P."/>
            <person name="Shinohara A."/>
            <person name="Yoshida Y."/>
            <person name="Fujiwara M."/>
            <person name="Mori M."/>
            <person name="Tomita M."/>
            <person name="Arakawa K."/>
        </authorList>
    </citation>
    <scope>NUCLEOTIDE SEQUENCE [LARGE SCALE GENOMIC DNA]</scope>
</reference>
<evidence type="ECO:0000313" key="2">
    <source>
        <dbReference type="EMBL" id="GBL81775.1"/>
    </source>
</evidence>
<sequence>LPSPFRPSSGRSIPCPSNKDAGSSIPSSSNPSAAAGSRKNKLVASSVGQQDGSLCLLRMNKLRVGVLDAPGALLDILTRTIRRFHS</sequence>
<dbReference type="AlphaFoldDB" id="A0A4Y2ARF2"/>